<keyword evidence="1" id="KW-0472">Membrane</keyword>
<feature type="transmembrane region" description="Helical" evidence="1">
    <location>
        <begin position="54"/>
        <end position="73"/>
    </location>
</feature>
<accession>A0A543N6Q5</accession>
<dbReference type="EMBL" id="VFQC01000003">
    <property type="protein sequence ID" value="TQN27512.1"/>
    <property type="molecule type" value="Genomic_DNA"/>
</dbReference>
<proteinExistence type="predicted"/>
<comment type="caution">
    <text evidence="2">The sequence shown here is derived from an EMBL/GenBank/DDBJ whole genome shotgun (WGS) entry which is preliminary data.</text>
</comment>
<dbReference type="RefSeq" id="WP_141925933.1">
    <property type="nucleotide sequence ID" value="NZ_VFQC01000003.1"/>
</dbReference>
<feature type="transmembrane region" description="Helical" evidence="1">
    <location>
        <begin position="20"/>
        <end position="42"/>
    </location>
</feature>
<dbReference type="AlphaFoldDB" id="A0A543N6Q5"/>
<reference evidence="2 3" key="1">
    <citation type="submission" date="2019-06" db="EMBL/GenBank/DDBJ databases">
        <title>Sequencing the genomes of 1000 actinobacteria strains.</title>
        <authorList>
            <person name="Klenk H.-P."/>
        </authorList>
    </citation>
    <scope>NUCLEOTIDE SEQUENCE [LARGE SCALE GENOMIC DNA]</scope>
    <source>
        <strain evidence="2 3">DSM 45015</strain>
    </source>
</reference>
<gene>
    <name evidence="2" type="ORF">FHX37_4233</name>
</gene>
<name>A0A543N6Q5_9ACTN</name>
<evidence type="ECO:0000313" key="3">
    <source>
        <dbReference type="Proteomes" id="UP000317422"/>
    </source>
</evidence>
<organism evidence="2 3">
    <name type="scientific">Haloactinospora alba</name>
    <dbReference type="NCBI Taxonomy" id="405555"/>
    <lineage>
        <taxon>Bacteria</taxon>
        <taxon>Bacillati</taxon>
        <taxon>Actinomycetota</taxon>
        <taxon>Actinomycetes</taxon>
        <taxon>Streptosporangiales</taxon>
        <taxon>Nocardiopsidaceae</taxon>
        <taxon>Haloactinospora</taxon>
    </lineage>
</organism>
<keyword evidence="3" id="KW-1185">Reference proteome</keyword>
<sequence length="193" mass="22052">MNKNKNKAEQTVDWLAERTIISNIAAFAVLISPFLGASAWFAQMKGPDKALEGAEAGIFIGVLFIAIAIGWSLNDPEFYTLGKPREIVRATRGAANDIKQYYTDNQTQITRLQQKTTNLNKEDINNLHKKNNKLQEGLTETMKQLEKLPRSRGPTKFRIRRYPFLDRRRKARNLNKKVHTLLQKEGIQPAESE</sequence>
<dbReference type="Proteomes" id="UP000317422">
    <property type="component" value="Unassembled WGS sequence"/>
</dbReference>
<evidence type="ECO:0000256" key="1">
    <source>
        <dbReference type="SAM" id="Phobius"/>
    </source>
</evidence>
<keyword evidence="1" id="KW-1133">Transmembrane helix</keyword>
<evidence type="ECO:0000313" key="2">
    <source>
        <dbReference type="EMBL" id="TQN27512.1"/>
    </source>
</evidence>
<keyword evidence="1" id="KW-0812">Transmembrane</keyword>
<protein>
    <submittedName>
        <fullName evidence="2">Uncharacterized protein</fullName>
    </submittedName>
</protein>